<protein>
    <recommendedName>
        <fullName evidence="4">DUF4386 family protein</fullName>
    </recommendedName>
</protein>
<feature type="transmembrane region" description="Helical" evidence="1">
    <location>
        <begin position="56"/>
        <end position="81"/>
    </location>
</feature>
<reference evidence="2 3" key="1">
    <citation type="submission" date="2020-07" db="EMBL/GenBank/DDBJ databases">
        <title>Sequencing the genomes of 1000 actinobacteria strains.</title>
        <authorList>
            <person name="Klenk H.-P."/>
        </authorList>
    </citation>
    <scope>NUCLEOTIDE SEQUENCE [LARGE SCALE GENOMIC DNA]</scope>
    <source>
        <strain evidence="2 3">DSM 21350</strain>
    </source>
</reference>
<dbReference type="Proteomes" id="UP000535511">
    <property type="component" value="Unassembled WGS sequence"/>
</dbReference>
<feature type="transmembrane region" description="Helical" evidence="1">
    <location>
        <begin position="197"/>
        <end position="216"/>
    </location>
</feature>
<feature type="transmembrane region" description="Helical" evidence="1">
    <location>
        <begin position="166"/>
        <end position="185"/>
    </location>
</feature>
<gene>
    <name evidence="2" type="ORF">BJZ21_001173</name>
</gene>
<keyword evidence="1" id="KW-0812">Transmembrane</keyword>
<accession>A0A7Y9E542</accession>
<feature type="transmembrane region" description="Helical" evidence="1">
    <location>
        <begin position="12"/>
        <end position="36"/>
    </location>
</feature>
<keyword evidence="1" id="KW-0472">Membrane</keyword>
<feature type="transmembrane region" description="Helical" evidence="1">
    <location>
        <begin position="93"/>
        <end position="120"/>
    </location>
</feature>
<evidence type="ECO:0008006" key="4">
    <source>
        <dbReference type="Google" id="ProtNLM"/>
    </source>
</evidence>
<name>A0A7Y9E542_9ACTN</name>
<sequence length="239" mass="24771">MSRRTALVGNRLVLVGAVLYLLEWVAIIGAGVGVPLGATASAHDVLAGYAGHADALGWAAGWFAVVELGRVLLMVGLRSALAESERPHRLMDVAVAAMAVSVALEVVVYAVSAGASWSLAHGGSLATTRALDAVAFQTNLTVYGPIGVSLLCAGVAMWCSGLFARALSGLGLVAGLLFTVMGLALEAPRFAQAVQAISAAALIMWIWMVWTGVVTWRARPRVARPRGADDTSTYDLTTA</sequence>
<dbReference type="EMBL" id="JACCBG010000001">
    <property type="protein sequence ID" value="NYD41090.1"/>
    <property type="molecule type" value="Genomic_DNA"/>
</dbReference>
<feature type="transmembrane region" description="Helical" evidence="1">
    <location>
        <begin position="140"/>
        <end position="159"/>
    </location>
</feature>
<comment type="caution">
    <text evidence="2">The sequence shown here is derived from an EMBL/GenBank/DDBJ whole genome shotgun (WGS) entry which is preliminary data.</text>
</comment>
<dbReference type="AlphaFoldDB" id="A0A7Y9E542"/>
<dbReference type="RefSeq" id="WP_179662884.1">
    <property type="nucleotide sequence ID" value="NZ_JACCBG010000001.1"/>
</dbReference>
<evidence type="ECO:0000313" key="2">
    <source>
        <dbReference type="EMBL" id="NYD41090.1"/>
    </source>
</evidence>
<organism evidence="2 3">
    <name type="scientific">Nocardioides panaciterrulae</name>
    <dbReference type="NCBI Taxonomy" id="661492"/>
    <lineage>
        <taxon>Bacteria</taxon>
        <taxon>Bacillati</taxon>
        <taxon>Actinomycetota</taxon>
        <taxon>Actinomycetes</taxon>
        <taxon>Propionibacteriales</taxon>
        <taxon>Nocardioidaceae</taxon>
        <taxon>Nocardioides</taxon>
    </lineage>
</organism>
<keyword evidence="1" id="KW-1133">Transmembrane helix</keyword>
<keyword evidence="3" id="KW-1185">Reference proteome</keyword>
<evidence type="ECO:0000256" key="1">
    <source>
        <dbReference type="SAM" id="Phobius"/>
    </source>
</evidence>
<proteinExistence type="predicted"/>
<evidence type="ECO:0000313" key="3">
    <source>
        <dbReference type="Proteomes" id="UP000535511"/>
    </source>
</evidence>